<dbReference type="InterPro" id="IPR051312">
    <property type="entry name" value="Diverse_Substr_Oxidored"/>
</dbReference>
<dbReference type="PANTHER" id="PTHR42659:SF2">
    <property type="entry name" value="XANTHINE DEHYDROGENASE SUBUNIT C-RELATED"/>
    <property type="match status" value="1"/>
</dbReference>
<dbReference type="SUPFAM" id="SSF56176">
    <property type="entry name" value="FAD-binding/transporter-associated domain-like"/>
    <property type="match status" value="1"/>
</dbReference>
<name>A0A1H5L2B5_9ACTN</name>
<dbReference type="InterPro" id="IPR016169">
    <property type="entry name" value="FAD-bd_PCMH_sub2"/>
</dbReference>
<dbReference type="Pfam" id="PF03450">
    <property type="entry name" value="CO_deh_flav_C"/>
    <property type="match status" value="1"/>
</dbReference>
<dbReference type="PANTHER" id="PTHR42659">
    <property type="entry name" value="XANTHINE DEHYDROGENASE SUBUNIT C-RELATED"/>
    <property type="match status" value="1"/>
</dbReference>
<keyword evidence="3" id="KW-0560">Oxidoreductase</keyword>
<dbReference type="SMART" id="SM01092">
    <property type="entry name" value="CO_deh_flav_C"/>
    <property type="match status" value="1"/>
</dbReference>
<reference evidence="6" key="1">
    <citation type="submission" date="2016-10" db="EMBL/GenBank/DDBJ databases">
        <authorList>
            <person name="Varghese N."/>
            <person name="Submissions S."/>
        </authorList>
    </citation>
    <scope>NUCLEOTIDE SEQUENCE [LARGE SCALE GENOMIC DNA]</scope>
    <source>
        <strain evidence="6">DSM 45237</strain>
    </source>
</reference>
<dbReference type="EMBL" id="FNUC01000003">
    <property type="protein sequence ID" value="SEE71259.1"/>
    <property type="molecule type" value="Genomic_DNA"/>
</dbReference>
<dbReference type="Gene3D" id="3.30.465.10">
    <property type="match status" value="1"/>
</dbReference>
<dbReference type="PROSITE" id="PS51387">
    <property type="entry name" value="FAD_PCMH"/>
    <property type="match status" value="1"/>
</dbReference>
<evidence type="ECO:0000313" key="5">
    <source>
        <dbReference type="EMBL" id="SEE71259.1"/>
    </source>
</evidence>
<dbReference type="InterPro" id="IPR002346">
    <property type="entry name" value="Mopterin_DH_FAD-bd"/>
</dbReference>
<dbReference type="Gene3D" id="3.30.43.10">
    <property type="entry name" value="Uridine Diphospho-n-acetylenolpyruvylglucosamine Reductase, domain 2"/>
    <property type="match status" value="1"/>
</dbReference>
<dbReference type="Gene3D" id="3.30.390.50">
    <property type="entry name" value="CO dehydrogenase flavoprotein, C-terminal domain"/>
    <property type="match status" value="1"/>
</dbReference>
<dbReference type="InterPro" id="IPR016167">
    <property type="entry name" value="FAD-bd_PCMH_sub1"/>
</dbReference>
<dbReference type="STRING" id="561176.SAMN04488561_2377"/>
<dbReference type="OrthoDB" id="9793944at2"/>
<keyword evidence="6" id="KW-1185">Reference proteome</keyword>
<dbReference type="InterPro" id="IPR036318">
    <property type="entry name" value="FAD-bd_PCMH-like_sf"/>
</dbReference>
<accession>A0A1H5L2B5</accession>
<feature type="domain" description="FAD-binding PCMH-type" evidence="4">
    <location>
        <begin position="1"/>
        <end position="177"/>
    </location>
</feature>
<dbReference type="InterPro" id="IPR005107">
    <property type="entry name" value="CO_DH_flav_C"/>
</dbReference>
<dbReference type="GO" id="GO:0071949">
    <property type="term" value="F:FAD binding"/>
    <property type="evidence" value="ECO:0007669"/>
    <property type="project" value="InterPro"/>
</dbReference>
<gene>
    <name evidence="5" type="ORF">SAMN04488561_2377</name>
</gene>
<dbReference type="Proteomes" id="UP000181980">
    <property type="component" value="Unassembled WGS sequence"/>
</dbReference>
<evidence type="ECO:0000313" key="6">
    <source>
        <dbReference type="Proteomes" id="UP000181980"/>
    </source>
</evidence>
<evidence type="ECO:0000256" key="2">
    <source>
        <dbReference type="ARBA" id="ARBA00022827"/>
    </source>
</evidence>
<evidence type="ECO:0000256" key="3">
    <source>
        <dbReference type="ARBA" id="ARBA00023002"/>
    </source>
</evidence>
<organism evidence="5 6">
    <name type="scientific">Jiangella alba</name>
    <dbReference type="NCBI Taxonomy" id="561176"/>
    <lineage>
        <taxon>Bacteria</taxon>
        <taxon>Bacillati</taxon>
        <taxon>Actinomycetota</taxon>
        <taxon>Actinomycetes</taxon>
        <taxon>Jiangellales</taxon>
        <taxon>Jiangellaceae</taxon>
        <taxon>Jiangella</taxon>
    </lineage>
</organism>
<keyword evidence="1" id="KW-0285">Flavoprotein</keyword>
<keyword evidence="2" id="KW-0274">FAD</keyword>
<proteinExistence type="predicted"/>
<dbReference type="GO" id="GO:0016491">
    <property type="term" value="F:oxidoreductase activity"/>
    <property type="evidence" value="ECO:0007669"/>
    <property type="project" value="UniProtKB-KW"/>
</dbReference>
<evidence type="ECO:0000256" key="1">
    <source>
        <dbReference type="ARBA" id="ARBA00022630"/>
    </source>
</evidence>
<dbReference type="Pfam" id="PF00941">
    <property type="entry name" value="FAD_binding_5"/>
    <property type="match status" value="1"/>
</dbReference>
<sequence length="288" mass="29988">MKPPPFAYARAESLEHALALLDEAGEDAKVLAGGQSLVPLLAYRLARPTHLVDIGRLPGLDTLRADDTGLVVGALVRHHELERSAVLSGPWQVLREAAALIGHHPIRIRGTLGGSLAHADPAAELPVAATALDASVTVRSSGGERAIPAAEFFAGPFMTVLEPEEIVVDLRCPAPPAGLRSAFAEFSPRAGDFAFVSVAVAVALDDGGRVTHARVVLGCVAARPLRAGEAEDALLGSALTEQDIDAAARAAAAGCDPADGPHASATFRRELVAVLVGRTLRRLREDHP</sequence>
<evidence type="ECO:0000259" key="4">
    <source>
        <dbReference type="PROSITE" id="PS51387"/>
    </source>
</evidence>
<dbReference type="RefSeq" id="WP_069112682.1">
    <property type="nucleotide sequence ID" value="NZ_FNUC01000003.1"/>
</dbReference>
<dbReference type="InterPro" id="IPR036683">
    <property type="entry name" value="CO_DH_flav_C_dom_sf"/>
</dbReference>
<dbReference type="SUPFAM" id="SSF55447">
    <property type="entry name" value="CO dehydrogenase flavoprotein C-terminal domain-like"/>
    <property type="match status" value="1"/>
</dbReference>
<protein>
    <submittedName>
        <fullName evidence="5">6-hydroxypseudooxynicotine dehydrogenase subunit alpha</fullName>
    </submittedName>
</protein>
<dbReference type="AlphaFoldDB" id="A0A1H5L2B5"/>
<dbReference type="InterPro" id="IPR016166">
    <property type="entry name" value="FAD-bd_PCMH"/>
</dbReference>